<evidence type="ECO:0000313" key="2">
    <source>
        <dbReference type="Proteomes" id="UP000309984"/>
    </source>
</evidence>
<evidence type="ECO:0000313" key="1">
    <source>
        <dbReference type="EMBL" id="TLH72349.1"/>
    </source>
</evidence>
<dbReference type="Proteomes" id="UP000309984">
    <property type="component" value="Unassembled WGS sequence"/>
</dbReference>
<gene>
    <name evidence="1" type="ORF">C1S79_05935</name>
</gene>
<comment type="caution">
    <text evidence="1">The sequence shown here is derived from an EMBL/GenBank/DDBJ whole genome shotgun (WGS) entry which is preliminary data.</text>
</comment>
<proteinExistence type="predicted"/>
<name>A0A7I7ZME0_9MYCO</name>
<reference evidence="1 2" key="1">
    <citation type="submission" date="2018-01" db="EMBL/GenBank/DDBJ databases">
        <title>Comparative genomics of Mycobacterium mucogenicum and Mycobacterium neoaurum clade members emphasizing tRNA and non-coding RNA.</title>
        <authorList>
            <person name="Behra P.R.K."/>
            <person name="Pettersson B.M.F."/>
            <person name="Das S."/>
            <person name="Dasgupta S."/>
            <person name="Kirsebom L.A."/>
        </authorList>
    </citation>
    <scope>NUCLEOTIDE SEQUENCE [LARGE SCALE GENOMIC DNA]</scope>
    <source>
        <strain evidence="1 2">DSM 45104</strain>
    </source>
</reference>
<dbReference type="AlphaFoldDB" id="A0A7I7ZME0"/>
<organism evidence="1 2">
    <name type="scientific">Mycolicibacterium phocaicum</name>
    <dbReference type="NCBI Taxonomy" id="319706"/>
    <lineage>
        <taxon>Bacteria</taxon>
        <taxon>Bacillati</taxon>
        <taxon>Actinomycetota</taxon>
        <taxon>Actinomycetes</taxon>
        <taxon>Mycobacteriales</taxon>
        <taxon>Mycobacteriaceae</taxon>
        <taxon>Mycolicibacterium</taxon>
    </lineage>
</organism>
<accession>A0A7I7ZME0</accession>
<dbReference type="EMBL" id="POTM01000019">
    <property type="protein sequence ID" value="TLH72349.1"/>
    <property type="molecule type" value="Genomic_DNA"/>
</dbReference>
<protein>
    <submittedName>
        <fullName evidence="1">Uncharacterized protein</fullName>
    </submittedName>
</protein>
<sequence>MARIRKLIADDEPARSPRTEVDCIYGVTHAADGTKLLRLATLGSEMRKSAPKPSQIIEIDADIAQQLLEVIRSTFPAIREC</sequence>
<keyword evidence="2" id="KW-1185">Reference proteome</keyword>